<keyword evidence="3" id="KW-0341">Growth regulation</keyword>
<dbReference type="AlphaFoldDB" id="A0A061FZ72"/>
<keyword evidence="5" id="KW-1185">Reference proteome</keyword>
<dbReference type="PANTHER" id="PTHR31374">
    <property type="entry name" value="AUXIN-INDUCED PROTEIN-LIKE-RELATED"/>
    <property type="match status" value="1"/>
</dbReference>
<gene>
    <name evidence="4" type="ORF">TCM_014696</name>
</gene>
<dbReference type="STRING" id="3641.A0A061FZ72"/>
<dbReference type="InParanoid" id="A0A061FZ72"/>
<reference evidence="4 5" key="1">
    <citation type="journal article" date="2013" name="Genome Biol.">
        <title>The genome sequence of the most widely cultivated cacao type and its use to identify candidate genes regulating pod color.</title>
        <authorList>
            <person name="Motamayor J.C."/>
            <person name="Mockaitis K."/>
            <person name="Schmutz J."/>
            <person name="Haiminen N."/>
            <person name="Iii D.L."/>
            <person name="Cornejo O."/>
            <person name="Findley S.D."/>
            <person name="Zheng P."/>
            <person name="Utro F."/>
            <person name="Royaert S."/>
            <person name="Saski C."/>
            <person name="Jenkins J."/>
            <person name="Podicheti R."/>
            <person name="Zhao M."/>
            <person name="Scheffler B.E."/>
            <person name="Stack J.C."/>
            <person name="Feltus F.A."/>
            <person name="Mustiga G.M."/>
            <person name="Amores F."/>
            <person name="Phillips W."/>
            <person name="Marelli J.P."/>
            <person name="May G.D."/>
            <person name="Shapiro H."/>
            <person name="Ma J."/>
            <person name="Bustamante C.D."/>
            <person name="Schnell R.J."/>
            <person name="Main D."/>
            <person name="Gilbert D."/>
            <person name="Parida L."/>
            <person name="Kuhn D.N."/>
        </authorList>
    </citation>
    <scope>NUCLEOTIDE SEQUENCE [LARGE SCALE GENOMIC DNA]</scope>
    <source>
        <strain evidence="5">cv. Matina 1-6</strain>
    </source>
</reference>
<dbReference type="FunCoup" id="A0A061FZ72">
    <property type="interactions" value="171"/>
</dbReference>
<dbReference type="Proteomes" id="UP000026915">
    <property type="component" value="Chromosome 3"/>
</dbReference>
<dbReference type="HOGENOM" id="CLU_098106_5_0_1"/>
<evidence type="ECO:0000256" key="2">
    <source>
        <dbReference type="ARBA" id="ARBA00022473"/>
    </source>
</evidence>
<proteinExistence type="inferred from homology"/>
<protein>
    <submittedName>
        <fullName evidence="4">Calmodulin binding protein, putative</fullName>
    </submittedName>
</protein>
<evidence type="ECO:0000256" key="1">
    <source>
        <dbReference type="ARBA" id="ARBA00006974"/>
    </source>
</evidence>
<dbReference type="EMBL" id="CM001881">
    <property type="protein sequence ID" value="EOY22561.1"/>
    <property type="molecule type" value="Genomic_DNA"/>
</dbReference>
<sequence>MDVVKMKWKKNVLFRAWERCWSLGTGGKKSSGTSCDALRKSKSWHSTTTRSSSLEEDEGKKRRQVAPEGCFSVYVGPQRQRFVVKTEFANHPLFKMLLEDAELEYGFSSEGPLLLPCDVDLFYKVLAEMDGGKEISPVRGFAYSPLILCSPSRRQSSSINKGYGSYKLLTPSRLLKLNSY</sequence>
<dbReference type="Gramene" id="EOY22561">
    <property type="protein sequence ID" value="EOY22561"/>
    <property type="gene ID" value="TCM_014696"/>
</dbReference>
<dbReference type="GO" id="GO:0009733">
    <property type="term" value="P:response to auxin"/>
    <property type="evidence" value="ECO:0007669"/>
    <property type="project" value="InterPro"/>
</dbReference>
<keyword evidence="2" id="KW-0217">Developmental protein</keyword>
<evidence type="ECO:0000313" key="4">
    <source>
        <dbReference type="EMBL" id="EOY22561.1"/>
    </source>
</evidence>
<dbReference type="eggNOG" id="ENOG502S1RZ">
    <property type="taxonomic scope" value="Eukaryota"/>
</dbReference>
<accession>A0A061FZ72</accession>
<dbReference type="InterPro" id="IPR003676">
    <property type="entry name" value="SAUR_fam"/>
</dbReference>
<evidence type="ECO:0000256" key="3">
    <source>
        <dbReference type="ARBA" id="ARBA00022604"/>
    </source>
</evidence>
<organism evidence="4 5">
    <name type="scientific">Theobroma cacao</name>
    <name type="common">Cacao</name>
    <name type="synonym">Cocoa</name>
    <dbReference type="NCBI Taxonomy" id="3641"/>
    <lineage>
        <taxon>Eukaryota</taxon>
        <taxon>Viridiplantae</taxon>
        <taxon>Streptophyta</taxon>
        <taxon>Embryophyta</taxon>
        <taxon>Tracheophyta</taxon>
        <taxon>Spermatophyta</taxon>
        <taxon>Magnoliopsida</taxon>
        <taxon>eudicotyledons</taxon>
        <taxon>Gunneridae</taxon>
        <taxon>Pentapetalae</taxon>
        <taxon>rosids</taxon>
        <taxon>malvids</taxon>
        <taxon>Malvales</taxon>
        <taxon>Malvaceae</taxon>
        <taxon>Byttnerioideae</taxon>
        <taxon>Theobroma</taxon>
    </lineage>
</organism>
<name>A0A061FZ72_THECC</name>
<dbReference type="Pfam" id="PF02519">
    <property type="entry name" value="Auxin_inducible"/>
    <property type="match status" value="1"/>
</dbReference>
<comment type="similarity">
    <text evidence="1">Belongs to the ARG7 family.</text>
</comment>
<dbReference type="OMA" id="PEGCFWV"/>
<dbReference type="PANTHER" id="PTHR31374:SF199">
    <property type="entry name" value="SMALL AUXIN-UP RNA-RELATED"/>
    <property type="match status" value="1"/>
</dbReference>
<evidence type="ECO:0000313" key="5">
    <source>
        <dbReference type="Proteomes" id="UP000026915"/>
    </source>
</evidence>